<dbReference type="GO" id="GO:0001678">
    <property type="term" value="P:intracellular glucose homeostasis"/>
    <property type="evidence" value="ECO:0007669"/>
    <property type="project" value="InterPro"/>
</dbReference>
<evidence type="ECO:0000259" key="12">
    <source>
        <dbReference type="Pfam" id="PF00349"/>
    </source>
</evidence>
<accession>A0A196SB32</accession>
<dbReference type="PANTHER" id="PTHR19443:SF16">
    <property type="entry name" value="HEXOKINASE TYPE 1-RELATED"/>
    <property type="match status" value="1"/>
</dbReference>
<dbReference type="PRINTS" id="PR00475">
    <property type="entry name" value="HEXOKINASE"/>
</dbReference>
<keyword evidence="4 11" id="KW-0808">Transferase</keyword>
<evidence type="ECO:0000256" key="8">
    <source>
        <dbReference type="ARBA" id="ARBA00023152"/>
    </source>
</evidence>
<dbReference type="InterPro" id="IPR022672">
    <property type="entry name" value="Hexokinase_N"/>
</dbReference>
<keyword evidence="7 11" id="KW-0067">ATP-binding</keyword>
<dbReference type="Gene3D" id="3.30.420.40">
    <property type="match status" value="1"/>
</dbReference>
<evidence type="ECO:0000313" key="14">
    <source>
        <dbReference type="EMBL" id="OAO13317.1"/>
    </source>
</evidence>
<dbReference type="Gene3D" id="3.40.367.20">
    <property type="match status" value="1"/>
</dbReference>
<evidence type="ECO:0000256" key="5">
    <source>
        <dbReference type="ARBA" id="ARBA00022741"/>
    </source>
</evidence>
<keyword evidence="8 11" id="KW-0324">Glycolysis</keyword>
<comment type="catalytic activity">
    <reaction evidence="9">
        <text>a D-hexose + ATP = a D-hexose 6-phosphate + ADP + H(+)</text>
        <dbReference type="Rhea" id="RHEA:22740"/>
        <dbReference type="ChEBI" id="CHEBI:4194"/>
        <dbReference type="ChEBI" id="CHEBI:15378"/>
        <dbReference type="ChEBI" id="CHEBI:30616"/>
        <dbReference type="ChEBI" id="CHEBI:229467"/>
        <dbReference type="ChEBI" id="CHEBI:456216"/>
        <dbReference type="EC" id="2.7.1.1"/>
    </reaction>
    <physiologicalReaction direction="left-to-right" evidence="9">
        <dbReference type="Rhea" id="RHEA:22741"/>
    </physiologicalReaction>
</comment>
<dbReference type="EMBL" id="LXWW01000421">
    <property type="protein sequence ID" value="OAO13317.1"/>
    <property type="molecule type" value="Genomic_DNA"/>
</dbReference>
<dbReference type="AlphaFoldDB" id="A0A196SB32"/>
<dbReference type="GO" id="GO:0008865">
    <property type="term" value="F:fructokinase activity"/>
    <property type="evidence" value="ECO:0007669"/>
    <property type="project" value="TreeGrafter"/>
</dbReference>
<evidence type="ECO:0000256" key="11">
    <source>
        <dbReference type="RuleBase" id="RU362007"/>
    </source>
</evidence>
<comment type="pathway">
    <text evidence="2">Carbohydrate metabolism; hexose metabolism.</text>
</comment>
<proteinExistence type="inferred from homology"/>
<gene>
    <name evidence="14" type="ORF">AV274_4992</name>
</gene>
<keyword evidence="5 11" id="KW-0547">Nucleotide-binding</keyword>
<dbReference type="GO" id="GO:0005524">
    <property type="term" value="F:ATP binding"/>
    <property type="evidence" value="ECO:0007669"/>
    <property type="project" value="UniProtKB-UniRule"/>
</dbReference>
<name>A0A196SB32_BLAHN</name>
<feature type="domain" description="Hexokinase C-terminal" evidence="13">
    <location>
        <begin position="195"/>
        <end position="427"/>
    </location>
</feature>
<dbReference type="PANTHER" id="PTHR19443">
    <property type="entry name" value="HEXOKINASE"/>
    <property type="match status" value="1"/>
</dbReference>
<reference evidence="14 15" key="1">
    <citation type="submission" date="2016-05" db="EMBL/GenBank/DDBJ databases">
        <title>Nuclear genome of Blastocystis sp. subtype 1 NandII.</title>
        <authorList>
            <person name="Gentekaki E."/>
            <person name="Curtis B."/>
            <person name="Stairs C."/>
            <person name="Eme L."/>
            <person name="Herman E."/>
            <person name="Klimes V."/>
            <person name="Arias M.C."/>
            <person name="Elias M."/>
            <person name="Hilliou F."/>
            <person name="Klute M."/>
            <person name="Malik S.-B."/>
            <person name="Pightling A."/>
            <person name="Rachubinski R."/>
            <person name="Salas D."/>
            <person name="Schlacht A."/>
            <person name="Suga H."/>
            <person name="Archibald J."/>
            <person name="Ball S.G."/>
            <person name="Clark G."/>
            <person name="Dacks J."/>
            <person name="Van Der Giezen M."/>
            <person name="Tsaousis A."/>
            <person name="Roger A."/>
        </authorList>
    </citation>
    <scope>NUCLEOTIDE SEQUENCE [LARGE SCALE GENOMIC DNA]</scope>
    <source>
        <strain evidence="15">ATCC 50177 / NandII</strain>
    </source>
</reference>
<evidence type="ECO:0000256" key="2">
    <source>
        <dbReference type="ARBA" id="ARBA00005028"/>
    </source>
</evidence>
<dbReference type="Pfam" id="PF00349">
    <property type="entry name" value="Hexokinase_1"/>
    <property type="match status" value="1"/>
</dbReference>
<evidence type="ECO:0000256" key="3">
    <source>
        <dbReference type="ARBA" id="ARBA00009225"/>
    </source>
</evidence>
<dbReference type="GO" id="GO:0004340">
    <property type="term" value="F:glucokinase activity"/>
    <property type="evidence" value="ECO:0007669"/>
    <property type="project" value="TreeGrafter"/>
</dbReference>
<comment type="catalytic activity">
    <reaction evidence="10">
        <text>D-fructose + ATP = D-fructose 6-phosphate + ADP + H(+)</text>
        <dbReference type="Rhea" id="RHEA:16125"/>
        <dbReference type="ChEBI" id="CHEBI:15378"/>
        <dbReference type="ChEBI" id="CHEBI:30616"/>
        <dbReference type="ChEBI" id="CHEBI:37721"/>
        <dbReference type="ChEBI" id="CHEBI:61527"/>
        <dbReference type="ChEBI" id="CHEBI:456216"/>
        <dbReference type="EC" id="2.7.1.1"/>
    </reaction>
    <physiologicalReaction direction="left-to-right" evidence="10">
        <dbReference type="Rhea" id="RHEA:16126"/>
    </physiologicalReaction>
</comment>
<keyword evidence="6 11" id="KW-0418">Kinase</keyword>
<dbReference type="EC" id="2.7.1.-" evidence="11"/>
<dbReference type="InterPro" id="IPR022673">
    <property type="entry name" value="Hexokinase_C"/>
</dbReference>
<dbReference type="GO" id="GO:0006006">
    <property type="term" value="P:glucose metabolic process"/>
    <property type="evidence" value="ECO:0007669"/>
    <property type="project" value="TreeGrafter"/>
</dbReference>
<dbReference type="UniPathway" id="UPA00109">
    <property type="reaction ID" value="UER00180"/>
</dbReference>
<protein>
    <recommendedName>
        <fullName evidence="11">Phosphotransferase</fullName>
        <ecNumber evidence="11">2.7.1.-</ecNumber>
    </recommendedName>
</protein>
<dbReference type="GO" id="GO:0005829">
    <property type="term" value="C:cytosol"/>
    <property type="evidence" value="ECO:0007669"/>
    <property type="project" value="TreeGrafter"/>
</dbReference>
<dbReference type="GO" id="GO:0005536">
    <property type="term" value="F:D-glucose binding"/>
    <property type="evidence" value="ECO:0007669"/>
    <property type="project" value="InterPro"/>
</dbReference>
<dbReference type="InterPro" id="IPR043129">
    <property type="entry name" value="ATPase_NBD"/>
</dbReference>
<organism evidence="14 15">
    <name type="scientific">Blastocystis sp. subtype 1 (strain ATCC 50177 / NandII)</name>
    <dbReference type="NCBI Taxonomy" id="478820"/>
    <lineage>
        <taxon>Eukaryota</taxon>
        <taxon>Sar</taxon>
        <taxon>Stramenopiles</taxon>
        <taxon>Bigyra</taxon>
        <taxon>Opalozoa</taxon>
        <taxon>Opalinata</taxon>
        <taxon>Blastocystidae</taxon>
        <taxon>Blastocystis</taxon>
    </lineage>
</organism>
<dbReference type="GO" id="GO:0006096">
    <property type="term" value="P:glycolytic process"/>
    <property type="evidence" value="ECO:0007669"/>
    <property type="project" value="UniProtKB-UniPathway"/>
</dbReference>
<comment type="pathway">
    <text evidence="1">Carbohydrate degradation; glycolysis; D-glyceraldehyde 3-phosphate and glycerone phosphate from D-glucose: step 1/4.</text>
</comment>
<evidence type="ECO:0000256" key="9">
    <source>
        <dbReference type="ARBA" id="ARBA00044613"/>
    </source>
</evidence>
<evidence type="ECO:0000256" key="10">
    <source>
        <dbReference type="ARBA" id="ARBA00047905"/>
    </source>
</evidence>
<dbReference type="GO" id="GO:0005739">
    <property type="term" value="C:mitochondrion"/>
    <property type="evidence" value="ECO:0007669"/>
    <property type="project" value="TreeGrafter"/>
</dbReference>
<sequence>MDSYETICNVSLERMKEISAYIQDQMDKGLKGEKSDLKMLVSFVDDVCTGKEQGFAMALDMGGSNVRATVYELKGNGVVEVIKEVKHAFPPAFMSGTAEQVFGFLADCIVESNPQPGTKLGFTFSFPSKQTAINHSTLVEWTKGFSASGCVGEDSVHLLEKALAARNCPITVTAICNDTVGTLISRSYSDPNTAVGIILGTGCNAAYMENTARITKCTTNSTTGKMIINMECGAIGDNNPSILPLLPFDVTIDPLTPNAGRQHLEKMMSGFYLGELSRMWAVELWQKKQLFVSHPGNCPFFTTFMSFDSKYCSVILGDTSSSLAEIDRILTQFEIPQSSLEDRRCLQRIVNSIVRRSSRLMASFVHAIYTHMGDAYKGRTVGVDGSVYKYMPYYQNWVREALEELGRKDIDIGLADDGSSIGAALIAFGVCA</sequence>
<feature type="domain" description="Hexokinase N-terminal" evidence="12">
    <location>
        <begin position="2"/>
        <end position="188"/>
    </location>
</feature>
<evidence type="ECO:0000256" key="1">
    <source>
        <dbReference type="ARBA" id="ARBA00004888"/>
    </source>
</evidence>
<comment type="caution">
    <text evidence="14">The sequence shown here is derived from an EMBL/GenBank/DDBJ whole genome shotgun (WGS) entry which is preliminary data.</text>
</comment>
<dbReference type="PROSITE" id="PS00378">
    <property type="entry name" value="HEXOKINASE_1"/>
    <property type="match status" value="1"/>
</dbReference>
<comment type="similarity">
    <text evidence="3 11">Belongs to the hexokinase family.</text>
</comment>
<evidence type="ECO:0000259" key="13">
    <source>
        <dbReference type="Pfam" id="PF03727"/>
    </source>
</evidence>
<dbReference type="STRING" id="478820.A0A196SB32"/>
<evidence type="ECO:0000256" key="4">
    <source>
        <dbReference type="ARBA" id="ARBA00022679"/>
    </source>
</evidence>
<keyword evidence="15" id="KW-1185">Reference proteome</keyword>
<dbReference type="InterPro" id="IPR019807">
    <property type="entry name" value="Hexokinase_BS"/>
</dbReference>
<evidence type="ECO:0000256" key="6">
    <source>
        <dbReference type="ARBA" id="ARBA00022777"/>
    </source>
</evidence>
<evidence type="ECO:0000313" key="15">
    <source>
        <dbReference type="Proteomes" id="UP000078348"/>
    </source>
</evidence>
<dbReference type="OrthoDB" id="419537at2759"/>
<dbReference type="Proteomes" id="UP000078348">
    <property type="component" value="Unassembled WGS sequence"/>
</dbReference>
<dbReference type="InterPro" id="IPR001312">
    <property type="entry name" value="Hexokinase"/>
</dbReference>
<dbReference type="SUPFAM" id="SSF53067">
    <property type="entry name" value="Actin-like ATPase domain"/>
    <property type="match status" value="2"/>
</dbReference>
<evidence type="ECO:0000256" key="7">
    <source>
        <dbReference type="ARBA" id="ARBA00022840"/>
    </source>
</evidence>
<dbReference type="Pfam" id="PF03727">
    <property type="entry name" value="Hexokinase_2"/>
    <property type="match status" value="1"/>
</dbReference>